<sequence>MVKVLLLASAGIAGVFAIISALKKKGPKVFGRICLEVQRPWSRKLLNGQKTIECRGYPLPASLFGKELQVMETPGGTILSRLEDHIEEGSDGLYLTGTVVFSGCKEYKTVKAWAADAELHCVPDDSPFAWHGEKGKLCFGWIVQSAELYDLPESVPQLNRVLRSLFKIVE</sequence>
<gene>
    <name evidence="1" type="ORF">CYMTET_9282</name>
</gene>
<evidence type="ECO:0000313" key="2">
    <source>
        <dbReference type="Proteomes" id="UP001190700"/>
    </source>
</evidence>
<name>A0AAE0GS25_9CHLO</name>
<accession>A0AAE0GS25</accession>
<dbReference type="Proteomes" id="UP001190700">
    <property type="component" value="Unassembled WGS sequence"/>
</dbReference>
<dbReference type="InterPro" id="IPR015947">
    <property type="entry name" value="PUA-like_sf"/>
</dbReference>
<protein>
    <submittedName>
        <fullName evidence="1">Uncharacterized protein</fullName>
    </submittedName>
</protein>
<dbReference type="SUPFAM" id="SSF88697">
    <property type="entry name" value="PUA domain-like"/>
    <property type="match status" value="1"/>
</dbReference>
<evidence type="ECO:0000313" key="1">
    <source>
        <dbReference type="EMBL" id="KAK3282998.1"/>
    </source>
</evidence>
<comment type="caution">
    <text evidence="1">The sequence shown here is derived from an EMBL/GenBank/DDBJ whole genome shotgun (WGS) entry which is preliminary data.</text>
</comment>
<dbReference type="AlphaFoldDB" id="A0AAE0GS25"/>
<dbReference type="Gene3D" id="2.30.130.30">
    <property type="entry name" value="Hypothetical protein"/>
    <property type="match status" value="1"/>
</dbReference>
<keyword evidence="2" id="KW-1185">Reference proteome</keyword>
<dbReference type="EMBL" id="LGRX02003079">
    <property type="protein sequence ID" value="KAK3282998.1"/>
    <property type="molecule type" value="Genomic_DNA"/>
</dbReference>
<reference evidence="1 2" key="1">
    <citation type="journal article" date="2015" name="Genome Biol. Evol.">
        <title>Comparative Genomics of a Bacterivorous Green Alga Reveals Evolutionary Causalities and Consequences of Phago-Mixotrophic Mode of Nutrition.</title>
        <authorList>
            <person name="Burns J.A."/>
            <person name="Paasch A."/>
            <person name="Narechania A."/>
            <person name="Kim E."/>
        </authorList>
    </citation>
    <scope>NUCLEOTIDE SEQUENCE [LARGE SCALE GENOMIC DNA]</scope>
    <source>
        <strain evidence="1 2">PLY_AMNH</strain>
    </source>
</reference>
<organism evidence="1 2">
    <name type="scientific">Cymbomonas tetramitiformis</name>
    <dbReference type="NCBI Taxonomy" id="36881"/>
    <lineage>
        <taxon>Eukaryota</taxon>
        <taxon>Viridiplantae</taxon>
        <taxon>Chlorophyta</taxon>
        <taxon>Pyramimonadophyceae</taxon>
        <taxon>Pyramimonadales</taxon>
        <taxon>Pyramimonadaceae</taxon>
        <taxon>Cymbomonas</taxon>
    </lineage>
</organism>
<proteinExistence type="predicted"/>